<feature type="domain" description="Large ribosomal subunit protein uL6 alpha-beta" evidence="5">
    <location>
        <begin position="159"/>
        <end position="220"/>
    </location>
</feature>
<organism evidence="6 7">
    <name type="scientific">Saccharomycopsis crataegensis</name>
    <dbReference type="NCBI Taxonomy" id="43959"/>
    <lineage>
        <taxon>Eukaryota</taxon>
        <taxon>Fungi</taxon>
        <taxon>Dikarya</taxon>
        <taxon>Ascomycota</taxon>
        <taxon>Saccharomycotina</taxon>
        <taxon>Saccharomycetes</taxon>
        <taxon>Saccharomycopsidaceae</taxon>
        <taxon>Saccharomycopsis</taxon>
    </lineage>
</organism>
<evidence type="ECO:0000259" key="5">
    <source>
        <dbReference type="Pfam" id="PF00347"/>
    </source>
</evidence>
<dbReference type="Gene3D" id="3.90.930.12">
    <property type="entry name" value="Ribosomal protein L6, alpha-beta domain"/>
    <property type="match status" value="2"/>
</dbReference>
<dbReference type="PANTHER" id="PTHR11655">
    <property type="entry name" value="60S/50S RIBOSOMAL PROTEIN L6/L9"/>
    <property type="match status" value="1"/>
</dbReference>
<dbReference type="AlphaFoldDB" id="A0AAV5QLB9"/>
<dbReference type="InterPro" id="IPR019906">
    <property type="entry name" value="Ribosomal_uL6_bac-type"/>
</dbReference>
<sequence length="235" mass="25706">MSFYRTITSINRQQQLRGFSTTVFRQSHIGSAPIYLTPDISCKVESIDNPRIVLKGRKSITLSQNIKIGGPRGELGFIVPDFVNVNINGPTAENNNIGKIQVSVNNTDDRIQRSMWGTVSATLRNNITGVTEGHLAILKLVGTGYRATIIDSVANPGKKHVSLKVGASDNQGLDVPDGLTVSSPVPTRVVIEGISKQQVKLFAANLRKFRPPEPYKGKGIFVDNETIKIKDKKIK</sequence>
<dbReference type="GeneID" id="90073396"/>
<dbReference type="PROSITE" id="PS00525">
    <property type="entry name" value="RIBOSOMAL_L6_1"/>
    <property type="match status" value="1"/>
</dbReference>
<gene>
    <name evidence="6" type="ORF">DASC09_027420</name>
</gene>
<reference evidence="6 7" key="1">
    <citation type="journal article" date="2023" name="Elife">
        <title>Identification of key yeast species and microbe-microbe interactions impacting larval growth of Drosophila in the wild.</title>
        <authorList>
            <person name="Mure A."/>
            <person name="Sugiura Y."/>
            <person name="Maeda R."/>
            <person name="Honda K."/>
            <person name="Sakurai N."/>
            <person name="Takahashi Y."/>
            <person name="Watada M."/>
            <person name="Katoh T."/>
            <person name="Gotoh A."/>
            <person name="Gotoh Y."/>
            <person name="Taniguchi I."/>
            <person name="Nakamura K."/>
            <person name="Hayashi T."/>
            <person name="Katayama T."/>
            <person name="Uemura T."/>
            <person name="Hattori Y."/>
        </authorList>
    </citation>
    <scope>NUCLEOTIDE SEQUENCE [LARGE SCALE GENOMIC DNA]</scope>
    <source>
        <strain evidence="6 7">SC-9</strain>
    </source>
</reference>
<comment type="caution">
    <text evidence="6">The sequence shown here is derived from an EMBL/GenBank/DDBJ whole genome shotgun (WGS) entry which is preliminary data.</text>
</comment>
<dbReference type="Pfam" id="PF00347">
    <property type="entry name" value="Ribosomal_L6"/>
    <property type="match status" value="1"/>
</dbReference>
<dbReference type="RefSeq" id="XP_064852417.1">
    <property type="nucleotide sequence ID" value="XM_064996345.1"/>
</dbReference>
<evidence type="ECO:0000256" key="4">
    <source>
        <dbReference type="RuleBase" id="RU003869"/>
    </source>
</evidence>
<keyword evidence="2 4" id="KW-0689">Ribosomal protein</keyword>
<dbReference type="SUPFAM" id="SSF56053">
    <property type="entry name" value="Ribosomal protein L6"/>
    <property type="match status" value="2"/>
</dbReference>
<proteinExistence type="inferred from homology"/>
<evidence type="ECO:0000256" key="1">
    <source>
        <dbReference type="ARBA" id="ARBA00009356"/>
    </source>
</evidence>
<dbReference type="PANTHER" id="PTHR11655:SF14">
    <property type="entry name" value="LARGE RIBOSOMAL SUBUNIT PROTEIN UL6M"/>
    <property type="match status" value="1"/>
</dbReference>
<dbReference type="InterPro" id="IPR036789">
    <property type="entry name" value="Ribosomal_uL6-like_a/b-dom_sf"/>
</dbReference>
<keyword evidence="7" id="KW-1185">Reference proteome</keyword>
<name>A0AAV5QLB9_9ASCO</name>
<dbReference type="EMBL" id="BTFZ01000006">
    <property type="protein sequence ID" value="GMM35417.1"/>
    <property type="molecule type" value="Genomic_DNA"/>
</dbReference>
<dbReference type="GO" id="GO:0006412">
    <property type="term" value="P:translation"/>
    <property type="evidence" value="ECO:0007669"/>
    <property type="project" value="InterPro"/>
</dbReference>
<dbReference type="GO" id="GO:0005762">
    <property type="term" value="C:mitochondrial large ribosomal subunit"/>
    <property type="evidence" value="ECO:0007669"/>
    <property type="project" value="TreeGrafter"/>
</dbReference>
<dbReference type="PRINTS" id="PR00059">
    <property type="entry name" value="RIBOSOMALL6"/>
</dbReference>
<dbReference type="GO" id="GO:0003735">
    <property type="term" value="F:structural constituent of ribosome"/>
    <property type="evidence" value="ECO:0007669"/>
    <property type="project" value="InterPro"/>
</dbReference>
<dbReference type="GO" id="GO:0019843">
    <property type="term" value="F:rRNA binding"/>
    <property type="evidence" value="ECO:0007669"/>
    <property type="project" value="InterPro"/>
</dbReference>
<dbReference type="InterPro" id="IPR000702">
    <property type="entry name" value="Ribosomal_uL6-like"/>
</dbReference>
<comment type="similarity">
    <text evidence="1 4">Belongs to the universal ribosomal protein uL6 family.</text>
</comment>
<protein>
    <submittedName>
        <fullName evidence="6">Mitochondrial 54S ribosomal protein YmL16</fullName>
    </submittedName>
</protein>
<accession>A0AAV5QLB9</accession>
<evidence type="ECO:0000256" key="3">
    <source>
        <dbReference type="ARBA" id="ARBA00023274"/>
    </source>
</evidence>
<evidence type="ECO:0000313" key="7">
    <source>
        <dbReference type="Proteomes" id="UP001360560"/>
    </source>
</evidence>
<dbReference type="Proteomes" id="UP001360560">
    <property type="component" value="Unassembled WGS sequence"/>
</dbReference>
<evidence type="ECO:0000313" key="6">
    <source>
        <dbReference type="EMBL" id="GMM35417.1"/>
    </source>
</evidence>
<dbReference type="InterPro" id="IPR020040">
    <property type="entry name" value="Ribosomal_uL6_a/b-dom"/>
</dbReference>
<keyword evidence="3 4" id="KW-0687">Ribonucleoprotein</keyword>
<evidence type="ECO:0000256" key="2">
    <source>
        <dbReference type="ARBA" id="ARBA00022980"/>
    </source>
</evidence>
<dbReference type="InterPro" id="IPR002358">
    <property type="entry name" value="Ribosomal_uL6_CS"/>
</dbReference>